<feature type="compositionally biased region" description="Low complexity" evidence="6">
    <location>
        <begin position="344"/>
        <end position="374"/>
    </location>
</feature>
<dbReference type="GO" id="GO:0016301">
    <property type="term" value="F:kinase activity"/>
    <property type="evidence" value="ECO:0007669"/>
    <property type="project" value="UniProtKB-KW"/>
</dbReference>
<comment type="caution">
    <text evidence="8">The sequence shown here is derived from an EMBL/GenBank/DDBJ whole genome shotgun (WGS) entry which is preliminary data.</text>
</comment>
<evidence type="ECO:0000256" key="6">
    <source>
        <dbReference type="SAM" id="MobiDB-lite"/>
    </source>
</evidence>
<keyword evidence="9" id="KW-1185">Reference proteome</keyword>
<dbReference type="PANTHER" id="PTHR31003">
    <property type="entry name" value="MYB FAMILY TRANSCRIPTION FACTOR"/>
    <property type="match status" value="1"/>
</dbReference>
<dbReference type="InterPro" id="IPR044787">
    <property type="entry name" value="HHO5-like"/>
</dbReference>
<evidence type="ECO:0000259" key="7">
    <source>
        <dbReference type="PROSITE" id="PS51294"/>
    </source>
</evidence>
<evidence type="ECO:0000313" key="9">
    <source>
        <dbReference type="Proteomes" id="UP000436088"/>
    </source>
</evidence>
<gene>
    <name evidence="8" type="ORF">F3Y22_tig00110597pilonHSYRG00543</name>
</gene>
<keyword evidence="8" id="KW-0808">Transferase</keyword>
<dbReference type="EMBL" id="VEPZ02001044">
    <property type="protein sequence ID" value="KAE8698639.1"/>
    <property type="molecule type" value="Genomic_DNA"/>
</dbReference>
<feature type="region of interest" description="Disordered" evidence="6">
    <location>
        <begin position="99"/>
        <end position="127"/>
    </location>
</feature>
<dbReference type="PROSITE" id="PS51294">
    <property type="entry name" value="HTH_MYB"/>
    <property type="match status" value="1"/>
</dbReference>
<name>A0A6A3A679_HIBSY</name>
<dbReference type="FunFam" id="1.10.10.60:FF:000002">
    <property type="entry name" value="Myb family transcription factor"/>
    <property type="match status" value="1"/>
</dbReference>
<evidence type="ECO:0000256" key="5">
    <source>
        <dbReference type="ARBA" id="ARBA00023242"/>
    </source>
</evidence>
<sequence length="401" mass="44994">MDLVDPEISLDFRPTFIPKTITNFLKEVSLMGNVSDKASKLNSILKGLEEEMKKIDAFKRELPLCMLLLNDEIVALKEESVQCVVRNVEPVLEEFIPLKSNEENDQSEEDGSLITTKKEEDSNNNCNTYKDKKNWMSSIQLWNTDDDDYCSTDHNLDTKRKHGDPCKYRGGTRDFTPFKANLAFAVRKEEKKDIPVPGLSLLTPRIKNLKEESGSTGSRTTCSTAVSSSATNVRSNFWSVSLAMLSNHQQQTGRKQRRCWSPELHHRFVNALQQLGGSQVATPKQIRELMQVDGLTNDEVKSHLQKYRLLTKRLAVKTTTPANHSAFVFGSGHAWISQDQYGESPKGSNSQSGSPQGPLQIATNTRGTSTTGDDSMGDDEDAKSECYSWKSHAQKLRKIDV</sequence>
<keyword evidence="4" id="KW-0804">Transcription</keyword>
<dbReference type="Pfam" id="PF00249">
    <property type="entry name" value="Myb_DNA-binding"/>
    <property type="match status" value="1"/>
</dbReference>
<reference evidence="8" key="1">
    <citation type="submission" date="2019-09" db="EMBL/GenBank/DDBJ databases">
        <title>Draft genome information of white flower Hibiscus syriacus.</title>
        <authorList>
            <person name="Kim Y.-M."/>
        </authorList>
    </citation>
    <scope>NUCLEOTIDE SEQUENCE [LARGE SCALE GENOMIC DNA]</scope>
    <source>
        <strain evidence="8">YM2019G1</strain>
    </source>
</reference>
<dbReference type="GO" id="GO:0003700">
    <property type="term" value="F:DNA-binding transcription factor activity"/>
    <property type="evidence" value="ECO:0007669"/>
    <property type="project" value="InterPro"/>
</dbReference>
<dbReference type="InterPro" id="IPR058673">
    <property type="entry name" value="HHO5-like_N"/>
</dbReference>
<organism evidence="8 9">
    <name type="scientific">Hibiscus syriacus</name>
    <name type="common">Rose of Sharon</name>
    <dbReference type="NCBI Taxonomy" id="106335"/>
    <lineage>
        <taxon>Eukaryota</taxon>
        <taxon>Viridiplantae</taxon>
        <taxon>Streptophyta</taxon>
        <taxon>Embryophyta</taxon>
        <taxon>Tracheophyta</taxon>
        <taxon>Spermatophyta</taxon>
        <taxon>Magnoliopsida</taxon>
        <taxon>eudicotyledons</taxon>
        <taxon>Gunneridae</taxon>
        <taxon>Pentapetalae</taxon>
        <taxon>rosids</taxon>
        <taxon>malvids</taxon>
        <taxon>Malvales</taxon>
        <taxon>Malvaceae</taxon>
        <taxon>Malvoideae</taxon>
        <taxon>Hibiscus</taxon>
    </lineage>
</organism>
<dbReference type="Pfam" id="PF26575">
    <property type="entry name" value="HHO5_N"/>
    <property type="match status" value="1"/>
</dbReference>
<dbReference type="NCBIfam" id="TIGR01557">
    <property type="entry name" value="myb_SHAQKYF"/>
    <property type="match status" value="1"/>
</dbReference>
<dbReference type="SUPFAM" id="SSF46689">
    <property type="entry name" value="Homeodomain-like"/>
    <property type="match status" value="1"/>
</dbReference>
<evidence type="ECO:0000256" key="3">
    <source>
        <dbReference type="ARBA" id="ARBA00023125"/>
    </source>
</evidence>
<comment type="subcellular location">
    <subcellularLocation>
        <location evidence="1">Nucleus</location>
    </subcellularLocation>
</comment>
<evidence type="ECO:0000256" key="1">
    <source>
        <dbReference type="ARBA" id="ARBA00004123"/>
    </source>
</evidence>
<accession>A0A6A3A679</accession>
<dbReference type="PANTHER" id="PTHR31003:SF3">
    <property type="entry name" value="HOMEODOMAIN-LIKE SUPERFAMILY PROTEIN-RELATED"/>
    <property type="match status" value="1"/>
</dbReference>
<dbReference type="GO" id="GO:0005634">
    <property type="term" value="C:nucleus"/>
    <property type="evidence" value="ECO:0007669"/>
    <property type="project" value="UniProtKB-SubCell"/>
</dbReference>
<dbReference type="InterPro" id="IPR006447">
    <property type="entry name" value="Myb_dom_plants"/>
</dbReference>
<dbReference type="OrthoDB" id="1908613at2759"/>
<keyword evidence="2" id="KW-0805">Transcription regulation</keyword>
<keyword evidence="5" id="KW-0539">Nucleus</keyword>
<protein>
    <submittedName>
        <fullName evidence="8">Serine/threonine-protein kinase SAPK10 isoform 1</fullName>
    </submittedName>
</protein>
<dbReference type="GO" id="GO:0003677">
    <property type="term" value="F:DNA binding"/>
    <property type="evidence" value="ECO:0007669"/>
    <property type="project" value="UniProtKB-KW"/>
</dbReference>
<dbReference type="InterPro" id="IPR017930">
    <property type="entry name" value="Myb_dom"/>
</dbReference>
<evidence type="ECO:0000313" key="8">
    <source>
        <dbReference type="EMBL" id="KAE8698639.1"/>
    </source>
</evidence>
<evidence type="ECO:0000256" key="2">
    <source>
        <dbReference type="ARBA" id="ARBA00023015"/>
    </source>
</evidence>
<keyword evidence="8" id="KW-0418">Kinase</keyword>
<dbReference type="AlphaFoldDB" id="A0A6A3A679"/>
<evidence type="ECO:0000256" key="4">
    <source>
        <dbReference type="ARBA" id="ARBA00023163"/>
    </source>
</evidence>
<dbReference type="InterPro" id="IPR009057">
    <property type="entry name" value="Homeodomain-like_sf"/>
</dbReference>
<dbReference type="Gene3D" id="1.10.10.60">
    <property type="entry name" value="Homeodomain-like"/>
    <property type="match status" value="1"/>
</dbReference>
<feature type="region of interest" description="Disordered" evidence="6">
    <location>
        <begin position="339"/>
        <end position="387"/>
    </location>
</feature>
<proteinExistence type="predicted"/>
<feature type="domain" description="HTH myb-type" evidence="7">
    <location>
        <begin position="252"/>
        <end position="312"/>
    </location>
</feature>
<dbReference type="Proteomes" id="UP000436088">
    <property type="component" value="Unassembled WGS sequence"/>
</dbReference>
<keyword evidence="3" id="KW-0238">DNA-binding</keyword>
<dbReference type="InterPro" id="IPR001005">
    <property type="entry name" value="SANT/Myb"/>
</dbReference>